<organism evidence="2 3">
    <name type="scientific">Clostridium gelidum</name>
    <dbReference type="NCBI Taxonomy" id="704125"/>
    <lineage>
        <taxon>Bacteria</taxon>
        <taxon>Bacillati</taxon>
        <taxon>Bacillota</taxon>
        <taxon>Clostridia</taxon>
        <taxon>Eubacteriales</taxon>
        <taxon>Clostridiaceae</taxon>
        <taxon>Clostridium</taxon>
    </lineage>
</organism>
<keyword evidence="3" id="KW-1185">Reference proteome</keyword>
<protein>
    <recommendedName>
        <fullName evidence="4">Lipoprotein</fullName>
    </recommendedName>
</protein>
<sequence>MNKKAIKYMITSLVFIGCFSTISKTIMATNTSSYATNNLETSTCYAHNDNIKESEDDKKDKHKGFNVFNERNFKYLSSDQKKKLIELKKCKDNGEKLSTTQEETLHSIIDCIIKGKLGNENYEDFKCLMEKKKSNEKLTDEDEKKLKNYKDIIDGSKLSTKEIINQFLR</sequence>
<dbReference type="EMBL" id="AP024849">
    <property type="protein sequence ID" value="BCZ45343.1"/>
    <property type="molecule type" value="Genomic_DNA"/>
</dbReference>
<dbReference type="PROSITE" id="PS51257">
    <property type="entry name" value="PROKAR_LIPOPROTEIN"/>
    <property type="match status" value="1"/>
</dbReference>
<name>A0ABM7T8R6_9CLOT</name>
<dbReference type="Proteomes" id="UP000824633">
    <property type="component" value="Chromosome"/>
</dbReference>
<keyword evidence="1" id="KW-0732">Signal</keyword>
<feature type="signal peptide" evidence="1">
    <location>
        <begin position="1"/>
        <end position="28"/>
    </location>
</feature>
<evidence type="ECO:0000313" key="2">
    <source>
        <dbReference type="EMBL" id="BCZ45343.1"/>
    </source>
</evidence>
<feature type="chain" id="PRO_5045358779" description="Lipoprotein" evidence="1">
    <location>
        <begin position="29"/>
        <end position="169"/>
    </location>
</feature>
<evidence type="ECO:0000256" key="1">
    <source>
        <dbReference type="SAM" id="SignalP"/>
    </source>
</evidence>
<proteinExistence type="predicted"/>
<evidence type="ECO:0000313" key="3">
    <source>
        <dbReference type="Proteomes" id="UP000824633"/>
    </source>
</evidence>
<reference evidence="3" key="1">
    <citation type="submission" date="2021-07" db="EMBL/GenBank/DDBJ databases">
        <title>Complete genome sequencing of a Clostridium isolate.</title>
        <authorList>
            <person name="Ueki A."/>
            <person name="Tonouchi A."/>
        </authorList>
    </citation>
    <scope>NUCLEOTIDE SEQUENCE [LARGE SCALE GENOMIC DNA]</scope>
    <source>
        <strain evidence="3">C5S11</strain>
    </source>
</reference>
<gene>
    <name evidence="2" type="ORF">psyc5s11_14100</name>
</gene>
<dbReference type="RefSeq" id="WP_224036948.1">
    <property type="nucleotide sequence ID" value="NZ_AP024849.1"/>
</dbReference>
<accession>A0ABM7T8R6</accession>
<evidence type="ECO:0008006" key="4">
    <source>
        <dbReference type="Google" id="ProtNLM"/>
    </source>
</evidence>